<feature type="region of interest" description="Disordered" evidence="1">
    <location>
        <begin position="126"/>
        <end position="405"/>
    </location>
</feature>
<proteinExistence type="predicted"/>
<accession>A0A316Z3B6</accession>
<name>A0A316Z3B6_9BASI</name>
<feature type="compositionally biased region" description="Low complexity" evidence="1">
    <location>
        <begin position="316"/>
        <end position="329"/>
    </location>
</feature>
<dbReference type="EMBL" id="KZ819302">
    <property type="protein sequence ID" value="PWN95876.1"/>
    <property type="molecule type" value="Genomic_DNA"/>
</dbReference>
<dbReference type="GeneID" id="37270730"/>
<organism evidence="2 3">
    <name type="scientific">Tilletiopsis washingtonensis</name>
    <dbReference type="NCBI Taxonomy" id="58919"/>
    <lineage>
        <taxon>Eukaryota</taxon>
        <taxon>Fungi</taxon>
        <taxon>Dikarya</taxon>
        <taxon>Basidiomycota</taxon>
        <taxon>Ustilaginomycotina</taxon>
        <taxon>Exobasidiomycetes</taxon>
        <taxon>Entylomatales</taxon>
        <taxon>Entylomatales incertae sedis</taxon>
        <taxon>Tilletiopsis</taxon>
    </lineage>
</organism>
<feature type="compositionally biased region" description="Basic and acidic residues" evidence="1">
    <location>
        <begin position="67"/>
        <end position="85"/>
    </location>
</feature>
<reference evidence="2 3" key="1">
    <citation type="journal article" date="2018" name="Mol. Biol. Evol.">
        <title>Broad Genomic Sampling Reveals a Smut Pathogenic Ancestry of the Fungal Clade Ustilaginomycotina.</title>
        <authorList>
            <person name="Kijpornyongpan T."/>
            <person name="Mondo S.J."/>
            <person name="Barry K."/>
            <person name="Sandor L."/>
            <person name="Lee J."/>
            <person name="Lipzen A."/>
            <person name="Pangilinan J."/>
            <person name="LaButti K."/>
            <person name="Hainaut M."/>
            <person name="Henrissat B."/>
            <person name="Grigoriev I.V."/>
            <person name="Spatafora J.W."/>
            <person name="Aime M.C."/>
        </authorList>
    </citation>
    <scope>NUCLEOTIDE SEQUENCE [LARGE SCALE GENOMIC DNA]</scope>
    <source>
        <strain evidence="2 3">MCA 4186</strain>
    </source>
</reference>
<dbReference type="STRING" id="58919.A0A316Z3B6"/>
<feature type="compositionally biased region" description="Low complexity" evidence="1">
    <location>
        <begin position="127"/>
        <end position="138"/>
    </location>
</feature>
<evidence type="ECO:0000313" key="2">
    <source>
        <dbReference type="EMBL" id="PWN95876.1"/>
    </source>
</evidence>
<feature type="compositionally biased region" description="Polar residues" evidence="1">
    <location>
        <begin position="296"/>
        <end position="305"/>
    </location>
</feature>
<gene>
    <name evidence="2" type="ORF">FA09DRAFT_331807</name>
</gene>
<feature type="compositionally biased region" description="Low complexity" evidence="1">
    <location>
        <begin position="162"/>
        <end position="184"/>
    </location>
</feature>
<feature type="compositionally biased region" description="Low complexity" evidence="1">
    <location>
        <begin position="377"/>
        <end position="394"/>
    </location>
</feature>
<dbReference type="AlphaFoldDB" id="A0A316Z3B6"/>
<feature type="region of interest" description="Disordered" evidence="1">
    <location>
        <begin position="65"/>
        <end position="93"/>
    </location>
</feature>
<dbReference type="RefSeq" id="XP_025596155.1">
    <property type="nucleotide sequence ID" value="XM_025743186.1"/>
</dbReference>
<keyword evidence="3" id="KW-1185">Reference proteome</keyword>
<sequence length="405" mass="42579">MVHGALLAGAVAGVAAAVTFEVTVFAPWRAQNWPSGVAAGLRSEWASIKAEFRDVVGGAEPHVARAHAMENRERRRREQQARQETQEEEEARDLRELREEIEQFEMHERQSALVRRRMRDEFDAGFASGAQRSQGQQGMRRRVGAASHETNDVPALPPKPSSPTSSRAASTAPRSPSASQRSRSGTLIDLTDAAPASSNGGAHPDSGPPTPRSGASSSPRAQPLPFHASLSSHDALLAPPSPSMRRSSHSGSVRSSNDGASDFAIVSPPPSVAWSDAAFSHSGSDAGVGAAPLSRGPSSLGTPSSHIFDDTDADPFDSAAAAASQSGSAMFHSAERDESAWRMPGASTSGGSRNGGSRHGSARSETALSDEEEWERLSYASASASATSPRASMRALRDAEAESRL</sequence>
<dbReference type="Proteomes" id="UP000245946">
    <property type="component" value="Unassembled WGS sequence"/>
</dbReference>
<feature type="compositionally biased region" description="Low complexity" evidence="1">
    <location>
        <begin position="243"/>
        <end position="256"/>
    </location>
</feature>
<protein>
    <submittedName>
        <fullName evidence="2">Uncharacterized protein</fullName>
    </submittedName>
</protein>
<evidence type="ECO:0000256" key="1">
    <source>
        <dbReference type="SAM" id="MobiDB-lite"/>
    </source>
</evidence>
<feature type="compositionally biased region" description="Basic and acidic residues" evidence="1">
    <location>
        <begin position="395"/>
        <end position="405"/>
    </location>
</feature>
<evidence type="ECO:0000313" key="3">
    <source>
        <dbReference type="Proteomes" id="UP000245946"/>
    </source>
</evidence>